<feature type="region of interest" description="Disordered" evidence="1">
    <location>
        <begin position="39"/>
        <end position="86"/>
    </location>
</feature>
<evidence type="ECO:0000256" key="1">
    <source>
        <dbReference type="SAM" id="MobiDB-lite"/>
    </source>
</evidence>
<evidence type="ECO:0000313" key="2">
    <source>
        <dbReference type="EMBL" id="KAK7198232.1"/>
    </source>
</evidence>
<sequence>MESGSLTAASSPAPAKYAALLAGLERCCQVAPTVSARPLLHRGSGSPSTAELPQSPWSLGASPALSSPTPVNPTSASSPSSSSSFASYSPLAVQRRGVAPAATPLFEVRLHPRRRRSDTHNRPLAARSVAPPTPARRESATQPLRTSDDYLQHYLAFYGGGGGGAARATPAALAASSILSDAEAGMGRTRDAAHVYEWVLGCSPIQPADGGGAPTEAGGDDGAGCRTPTARVSRLLFSASSSPKSA</sequence>
<dbReference type="AlphaFoldDB" id="A0AAW0EXN8"/>
<keyword evidence="3" id="KW-1185">Reference proteome</keyword>
<organism evidence="2 3">
    <name type="scientific">Novymonas esmeraldas</name>
    <dbReference type="NCBI Taxonomy" id="1808958"/>
    <lineage>
        <taxon>Eukaryota</taxon>
        <taxon>Discoba</taxon>
        <taxon>Euglenozoa</taxon>
        <taxon>Kinetoplastea</taxon>
        <taxon>Metakinetoplastina</taxon>
        <taxon>Trypanosomatida</taxon>
        <taxon>Trypanosomatidae</taxon>
        <taxon>Novymonas</taxon>
    </lineage>
</organism>
<comment type="caution">
    <text evidence="2">The sequence shown here is derived from an EMBL/GenBank/DDBJ whole genome shotgun (WGS) entry which is preliminary data.</text>
</comment>
<proteinExistence type="predicted"/>
<feature type="compositionally biased region" description="Polar residues" evidence="1">
    <location>
        <begin position="45"/>
        <end position="57"/>
    </location>
</feature>
<protein>
    <submittedName>
        <fullName evidence="2">Uncharacterized protein</fullName>
    </submittedName>
</protein>
<dbReference type="Proteomes" id="UP001430356">
    <property type="component" value="Unassembled WGS sequence"/>
</dbReference>
<reference evidence="2 3" key="1">
    <citation type="journal article" date="2021" name="MBio">
        <title>A New Model Trypanosomatid, Novymonas esmeraldas: Genomic Perception of Its 'Candidatus Pandoraea novymonadis' Endosymbiont.</title>
        <authorList>
            <person name="Zakharova A."/>
            <person name="Saura A."/>
            <person name="Butenko A."/>
            <person name="Podesvova L."/>
            <person name="Warmusova S."/>
            <person name="Kostygov A.Y."/>
            <person name="Nenarokova A."/>
            <person name="Lukes J."/>
            <person name="Opperdoes F.R."/>
            <person name="Yurchenko V."/>
        </authorList>
    </citation>
    <scope>NUCLEOTIDE SEQUENCE [LARGE SCALE GENOMIC DNA]</scope>
    <source>
        <strain evidence="2 3">E262AT.01</strain>
    </source>
</reference>
<dbReference type="EMBL" id="JAECZO010000138">
    <property type="protein sequence ID" value="KAK7198232.1"/>
    <property type="molecule type" value="Genomic_DNA"/>
</dbReference>
<feature type="region of interest" description="Disordered" evidence="1">
    <location>
        <begin position="109"/>
        <end position="145"/>
    </location>
</feature>
<name>A0AAW0EXN8_9TRYP</name>
<feature type="compositionally biased region" description="Low complexity" evidence="1">
    <location>
        <begin position="66"/>
        <end position="86"/>
    </location>
</feature>
<gene>
    <name evidence="2" type="ORF">NESM_000780200</name>
</gene>
<evidence type="ECO:0000313" key="3">
    <source>
        <dbReference type="Proteomes" id="UP001430356"/>
    </source>
</evidence>
<accession>A0AAW0EXN8</accession>
<feature type="region of interest" description="Disordered" evidence="1">
    <location>
        <begin position="207"/>
        <end position="227"/>
    </location>
</feature>